<dbReference type="Gene3D" id="3.50.50.60">
    <property type="entry name" value="FAD/NAD(P)-binding domain"/>
    <property type="match status" value="1"/>
</dbReference>
<sequence length="505" mass="55522">MSPTSTVPPSSTDILVIGGGPAGAYTAAALAREGFQVTLLEKEHFPRYHIGETMLPSMRPFLRFIGAEEKVESFGFTVKVGAALKLNQAKREGYTDFLARGATSWSFTRADFDDIILKHAAENGVSVHEGVRVTEIKFSAENAEKPTSVEWKSDQAVGETTFSWLVDASGRNGIMSTRYLKNRKFNENPALKNMASWGYWAGAGMYAPGTDRENAPWFEALTDETGWAWFIPLHNGTVSVGVVVSDASNRIKKSQHTDAKALYLSQLQLTPGLVELLGDAKLVSDIKTGSDYSYHASDSKYAGPNYRIAGDAGAHLAFTNGMTAAATISASIRGQCSEEEAMEFHSKKVAISYTRFLMVVLSIYKQIHQQESPVISDLDEDNFDRAFEFIKPVIQGMADTEKLTESVLQSTLDFCANTLAPMDPEMHERVAKRYPSLMSIWGPVLEPQALADIIGDDKEAQEVMKEINARKAVNKVYNWAEHFGDNVNGFTVVLKQGSLGLQRAD</sequence>
<keyword evidence="2" id="KW-0560">Oxidoreductase</keyword>
<evidence type="ECO:0000256" key="1">
    <source>
        <dbReference type="ARBA" id="ARBA00005706"/>
    </source>
</evidence>
<proteinExistence type="inferred from homology"/>
<name>A0AAD6VN20_9AGAR</name>
<dbReference type="InterPro" id="IPR036188">
    <property type="entry name" value="FAD/NAD-bd_sf"/>
</dbReference>
<dbReference type="GO" id="GO:0044550">
    <property type="term" value="P:secondary metabolite biosynthetic process"/>
    <property type="evidence" value="ECO:0007669"/>
    <property type="project" value="UniProtKB-ARBA"/>
</dbReference>
<evidence type="ECO:0000256" key="4">
    <source>
        <dbReference type="ARBA" id="ARBA00049364"/>
    </source>
</evidence>
<comment type="caution">
    <text evidence="5">The sequence shown here is derived from an EMBL/GenBank/DDBJ whole genome shotgun (WGS) entry which is preliminary data.</text>
</comment>
<comment type="catalytic activity">
    <reaction evidence="4">
        <text>melleolide F + FADH2 + chloride + O2 = 6'-chloromelleolide F + FAD + 2 H2O + H(+)</text>
        <dbReference type="Rhea" id="RHEA:67160"/>
        <dbReference type="ChEBI" id="CHEBI:15377"/>
        <dbReference type="ChEBI" id="CHEBI:15378"/>
        <dbReference type="ChEBI" id="CHEBI:15379"/>
        <dbReference type="ChEBI" id="CHEBI:17996"/>
        <dbReference type="ChEBI" id="CHEBI:57692"/>
        <dbReference type="ChEBI" id="CHEBI:58307"/>
        <dbReference type="ChEBI" id="CHEBI:167712"/>
        <dbReference type="ChEBI" id="CHEBI:167713"/>
    </reaction>
    <physiologicalReaction direction="left-to-right" evidence="4">
        <dbReference type="Rhea" id="RHEA:67161"/>
    </physiologicalReaction>
</comment>
<dbReference type="GO" id="GO:0004497">
    <property type="term" value="F:monooxygenase activity"/>
    <property type="evidence" value="ECO:0007669"/>
    <property type="project" value="UniProtKB-KW"/>
</dbReference>
<reference evidence="5" key="1">
    <citation type="submission" date="2023-03" db="EMBL/GenBank/DDBJ databases">
        <title>Massive genome expansion in bonnet fungi (Mycena s.s.) driven by repeated elements and novel gene families across ecological guilds.</title>
        <authorList>
            <consortium name="Lawrence Berkeley National Laboratory"/>
            <person name="Harder C.B."/>
            <person name="Miyauchi S."/>
            <person name="Viragh M."/>
            <person name="Kuo A."/>
            <person name="Thoen E."/>
            <person name="Andreopoulos B."/>
            <person name="Lu D."/>
            <person name="Skrede I."/>
            <person name="Drula E."/>
            <person name="Henrissat B."/>
            <person name="Morin E."/>
            <person name="Kohler A."/>
            <person name="Barry K."/>
            <person name="LaButti K."/>
            <person name="Morin E."/>
            <person name="Salamov A."/>
            <person name="Lipzen A."/>
            <person name="Mereny Z."/>
            <person name="Hegedus B."/>
            <person name="Baldrian P."/>
            <person name="Stursova M."/>
            <person name="Weitz H."/>
            <person name="Taylor A."/>
            <person name="Grigoriev I.V."/>
            <person name="Nagy L.G."/>
            <person name="Martin F."/>
            <person name="Kauserud H."/>
        </authorList>
    </citation>
    <scope>NUCLEOTIDE SEQUENCE</scope>
    <source>
        <strain evidence="5">9144</strain>
    </source>
</reference>
<evidence type="ECO:0000313" key="5">
    <source>
        <dbReference type="EMBL" id="KAJ7211604.1"/>
    </source>
</evidence>
<dbReference type="PANTHER" id="PTHR43747:SF5">
    <property type="entry name" value="FAD-BINDING DOMAIN-CONTAINING PROTEIN"/>
    <property type="match status" value="1"/>
</dbReference>
<keyword evidence="3" id="KW-0503">Monooxygenase</keyword>
<dbReference type="Pfam" id="PF04820">
    <property type="entry name" value="Trp_halogenase"/>
    <property type="match status" value="2"/>
</dbReference>
<evidence type="ECO:0000256" key="2">
    <source>
        <dbReference type="ARBA" id="ARBA00023002"/>
    </source>
</evidence>
<organism evidence="5 6">
    <name type="scientific">Mycena pura</name>
    <dbReference type="NCBI Taxonomy" id="153505"/>
    <lineage>
        <taxon>Eukaryota</taxon>
        <taxon>Fungi</taxon>
        <taxon>Dikarya</taxon>
        <taxon>Basidiomycota</taxon>
        <taxon>Agaricomycotina</taxon>
        <taxon>Agaricomycetes</taxon>
        <taxon>Agaricomycetidae</taxon>
        <taxon>Agaricales</taxon>
        <taxon>Marasmiineae</taxon>
        <taxon>Mycenaceae</taxon>
        <taxon>Mycena</taxon>
    </lineage>
</organism>
<comment type="similarity">
    <text evidence="1">Belongs to the flavin-dependent halogenase family.</text>
</comment>
<keyword evidence="6" id="KW-1185">Reference proteome</keyword>
<dbReference type="Proteomes" id="UP001219525">
    <property type="component" value="Unassembled WGS sequence"/>
</dbReference>
<evidence type="ECO:0000313" key="6">
    <source>
        <dbReference type="Proteomes" id="UP001219525"/>
    </source>
</evidence>
<dbReference type="GO" id="GO:0140907">
    <property type="term" value="F:flavin-dependent halogenase activity"/>
    <property type="evidence" value="ECO:0007669"/>
    <property type="project" value="UniProtKB-ARBA"/>
</dbReference>
<evidence type="ECO:0000256" key="3">
    <source>
        <dbReference type="ARBA" id="ARBA00023033"/>
    </source>
</evidence>
<accession>A0AAD6VN20</accession>
<dbReference type="InterPro" id="IPR050816">
    <property type="entry name" value="Flavin-dep_Halogenase_NPB"/>
</dbReference>
<dbReference type="PANTHER" id="PTHR43747">
    <property type="entry name" value="FAD-BINDING PROTEIN"/>
    <property type="match status" value="1"/>
</dbReference>
<protein>
    <submittedName>
        <fullName evidence="5">Halogenase</fullName>
    </submittedName>
</protein>
<dbReference type="EMBL" id="JARJCW010000025">
    <property type="protein sequence ID" value="KAJ7211604.1"/>
    <property type="molecule type" value="Genomic_DNA"/>
</dbReference>
<gene>
    <name evidence="5" type="ORF">GGX14DRAFT_534547</name>
</gene>
<dbReference type="SUPFAM" id="SSF51905">
    <property type="entry name" value="FAD/NAD(P)-binding domain"/>
    <property type="match status" value="1"/>
</dbReference>
<dbReference type="InterPro" id="IPR006905">
    <property type="entry name" value="Flavin_halogenase"/>
</dbReference>
<dbReference type="AlphaFoldDB" id="A0AAD6VN20"/>